<dbReference type="Gene3D" id="1.10.940.10">
    <property type="entry name" value="NusB-like"/>
    <property type="match status" value="1"/>
</dbReference>
<comment type="caution">
    <text evidence="7">The sequence shown here is derived from an EMBL/GenBank/DDBJ whole genome shotgun (WGS) entry which is preliminary data.</text>
</comment>
<dbReference type="InterPro" id="IPR006027">
    <property type="entry name" value="NusB_RsmB_TIM44"/>
</dbReference>
<dbReference type="GO" id="GO:0005829">
    <property type="term" value="C:cytosol"/>
    <property type="evidence" value="ECO:0007669"/>
    <property type="project" value="TreeGrafter"/>
</dbReference>
<dbReference type="OrthoDB" id="9811381at2"/>
<accession>A0A6A8MDP0</accession>
<dbReference type="EMBL" id="VUMX01000006">
    <property type="protein sequence ID" value="MST86729.1"/>
    <property type="molecule type" value="Genomic_DNA"/>
</dbReference>
<protein>
    <submittedName>
        <fullName evidence="7">Transcription antitermination factor NusB</fullName>
    </submittedName>
</protein>
<evidence type="ECO:0000313" key="7">
    <source>
        <dbReference type="EMBL" id="MST86729.1"/>
    </source>
</evidence>
<evidence type="ECO:0000256" key="3">
    <source>
        <dbReference type="ARBA" id="ARBA00022884"/>
    </source>
</evidence>
<dbReference type="GO" id="GO:0031564">
    <property type="term" value="P:transcription antitermination"/>
    <property type="evidence" value="ECO:0007669"/>
    <property type="project" value="UniProtKB-KW"/>
</dbReference>
<sequence length="132" mass="14806">MNQHQSRKIALQAIYLYNQDPGLSVEELEQSVASALDLKALPDYSKELIAGVIACQGELREKISSKLKQGWRIERLSKTTLAILEVALYEMLHSTVIEDKSAINEALNLCDEFDDPKSKPFINGLLANFVQE</sequence>
<evidence type="ECO:0000256" key="2">
    <source>
        <dbReference type="ARBA" id="ARBA00022814"/>
    </source>
</evidence>
<keyword evidence="5" id="KW-0804">Transcription</keyword>
<gene>
    <name evidence="7" type="primary">nusB</name>
    <name evidence="7" type="ORF">FYJ62_03515</name>
</gene>
<dbReference type="Proteomes" id="UP000438120">
    <property type="component" value="Unassembled WGS sequence"/>
</dbReference>
<evidence type="ECO:0000313" key="8">
    <source>
        <dbReference type="Proteomes" id="UP000438120"/>
    </source>
</evidence>
<keyword evidence="3" id="KW-0694">RNA-binding</keyword>
<feature type="domain" description="NusB/RsmB/TIM44" evidence="6">
    <location>
        <begin position="4"/>
        <end position="130"/>
    </location>
</feature>
<dbReference type="GO" id="GO:0006353">
    <property type="term" value="P:DNA-templated transcription termination"/>
    <property type="evidence" value="ECO:0007669"/>
    <property type="project" value="InterPro"/>
</dbReference>
<dbReference type="RefSeq" id="WP_154547774.1">
    <property type="nucleotide sequence ID" value="NZ_JBKZBY010000002.1"/>
</dbReference>
<dbReference type="NCBIfam" id="TIGR01951">
    <property type="entry name" value="nusB"/>
    <property type="match status" value="1"/>
</dbReference>
<keyword evidence="8" id="KW-1185">Reference proteome</keyword>
<dbReference type="GO" id="GO:0003723">
    <property type="term" value="F:RNA binding"/>
    <property type="evidence" value="ECO:0007669"/>
    <property type="project" value="UniProtKB-KW"/>
</dbReference>
<organism evidence="7 8">
    <name type="scientific">Lactobacillus porci</name>
    <dbReference type="NCBI Taxonomy" id="2012477"/>
    <lineage>
        <taxon>Bacteria</taxon>
        <taxon>Bacillati</taxon>
        <taxon>Bacillota</taxon>
        <taxon>Bacilli</taxon>
        <taxon>Lactobacillales</taxon>
        <taxon>Lactobacillaceae</taxon>
        <taxon>Lactobacillus</taxon>
    </lineage>
</organism>
<keyword evidence="2" id="KW-0889">Transcription antitermination</keyword>
<reference evidence="7 8" key="1">
    <citation type="submission" date="2019-08" db="EMBL/GenBank/DDBJ databases">
        <title>In-depth cultivation of the pig gut microbiome towards novel bacterial diversity and tailored functional studies.</title>
        <authorList>
            <person name="Wylensek D."/>
            <person name="Hitch T.C.A."/>
            <person name="Clavel T."/>
        </authorList>
    </citation>
    <scope>NUCLEOTIDE SEQUENCE [LARGE SCALE GENOMIC DNA]</scope>
    <source>
        <strain evidence="7 8">Bifido-178-WT-2B</strain>
    </source>
</reference>
<dbReference type="InterPro" id="IPR035926">
    <property type="entry name" value="NusB-like_sf"/>
</dbReference>
<evidence type="ECO:0000256" key="5">
    <source>
        <dbReference type="ARBA" id="ARBA00023163"/>
    </source>
</evidence>
<dbReference type="PANTHER" id="PTHR11078:SF3">
    <property type="entry name" value="ANTITERMINATION NUSB DOMAIN-CONTAINING PROTEIN"/>
    <property type="match status" value="1"/>
</dbReference>
<proteinExistence type="inferred from homology"/>
<keyword evidence="4" id="KW-0805">Transcription regulation</keyword>
<evidence type="ECO:0000256" key="1">
    <source>
        <dbReference type="ARBA" id="ARBA00005952"/>
    </source>
</evidence>
<dbReference type="InterPro" id="IPR011605">
    <property type="entry name" value="NusB_fam"/>
</dbReference>
<name>A0A6A8MDP0_9LACO</name>
<dbReference type="SUPFAM" id="SSF48013">
    <property type="entry name" value="NusB-like"/>
    <property type="match status" value="1"/>
</dbReference>
<evidence type="ECO:0000259" key="6">
    <source>
        <dbReference type="Pfam" id="PF01029"/>
    </source>
</evidence>
<dbReference type="PANTHER" id="PTHR11078">
    <property type="entry name" value="N UTILIZATION SUBSTANCE PROTEIN B-RELATED"/>
    <property type="match status" value="1"/>
</dbReference>
<evidence type="ECO:0000256" key="4">
    <source>
        <dbReference type="ARBA" id="ARBA00023015"/>
    </source>
</evidence>
<dbReference type="Pfam" id="PF01029">
    <property type="entry name" value="NusB"/>
    <property type="match status" value="1"/>
</dbReference>
<comment type="similarity">
    <text evidence="1">Belongs to the NusB family.</text>
</comment>
<dbReference type="AlphaFoldDB" id="A0A6A8MDP0"/>